<reference evidence="4" key="1">
    <citation type="submission" date="2017-06" db="EMBL/GenBank/DDBJ databases">
        <title>Genome analysis of Fimbriiglobus ruber SP5, the first member of the order Planctomycetales with confirmed chitinolytic capability.</title>
        <authorList>
            <person name="Ravin N.V."/>
            <person name="Rakitin A.L."/>
            <person name="Ivanova A.A."/>
            <person name="Beletsky A.V."/>
            <person name="Kulichevskaya I.S."/>
            <person name="Mardanov A.V."/>
            <person name="Dedysh S.N."/>
        </authorList>
    </citation>
    <scope>NUCLEOTIDE SEQUENCE [LARGE SCALE GENOMIC DNA]</scope>
    <source>
        <strain evidence="4">SP5</strain>
    </source>
</reference>
<proteinExistence type="predicted"/>
<keyword evidence="1" id="KW-1133">Transmembrane helix</keyword>
<name>A0A225CYK1_9BACT</name>
<dbReference type="Gene3D" id="3.40.50.410">
    <property type="entry name" value="von Willebrand factor, type A domain"/>
    <property type="match status" value="2"/>
</dbReference>
<dbReference type="Gene3D" id="3.40.50.880">
    <property type="match status" value="2"/>
</dbReference>
<feature type="transmembrane region" description="Helical" evidence="1">
    <location>
        <begin position="818"/>
        <end position="842"/>
    </location>
</feature>
<dbReference type="Pfam" id="PF13519">
    <property type="entry name" value="VWA_2"/>
    <property type="match status" value="1"/>
</dbReference>
<evidence type="ECO:0000313" key="3">
    <source>
        <dbReference type="EMBL" id="OWK34460.1"/>
    </source>
</evidence>
<protein>
    <recommendedName>
        <fullName evidence="2">VWFA domain-containing protein</fullName>
    </recommendedName>
</protein>
<evidence type="ECO:0000256" key="1">
    <source>
        <dbReference type="SAM" id="Phobius"/>
    </source>
</evidence>
<dbReference type="InterPro" id="IPR029062">
    <property type="entry name" value="Class_I_gatase-like"/>
</dbReference>
<dbReference type="PANTHER" id="PTHR37947:SF1">
    <property type="entry name" value="BLL2462 PROTEIN"/>
    <property type="match status" value="1"/>
</dbReference>
<gene>
    <name evidence="3" type="ORF">FRUB_10431</name>
</gene>
<dbReference type="CDD" id="cd00198">
    <property type="entry name" value="vWFA"/>
    <property type="match status" value="2"/>
</dbReference>
<keyword evidence="1" id="KW-0472">Membrane</keyword>
<dbReference type="EMBL" id="NIDE01000020">
    <property type="protein sequence ID" value="OWK34460.1"/>
    <property type="molecule type" value="Genomic_DNA"/>
</dbReference>
<feature type="transmembrane region" description="Helical" evidence="1">
    <location>
        <begin position="926"/>
        <end position="945"/>
    </location>
</feature>
<sequence>MAEMTSPSTVGLAPAVAPLVASFAVPLMAAGAAAAAAALPVLIHLLSRQRYQVVPWAAVRFLLAAQKRHRRRVDRWVLLAARILAVLLPLAAMCAVTPWAESVWQSIVPGRMEAHSNAPRTHRVLLVDGSLSMTARAGERTRFEVAIERAEQAVRAANPGDGFTLIVLSGAAQAVVPGPAADPEKILTELRGLKPTHGTTDLAGGLAMAADTLSRSPHAYPRRQVLLFTDMQRSAWSGLLPKTDGAVPDVWHRVLPRADVAVVDVVNGDVDNVAITDLVLADPLPLVDAPAAVTAVVQNFGRTDKKHVRLDLSVGRPSAGGPEATLFPIEQRVIETVPAGQRVSVTFALEGAALFREAGLHLVRAKLVESDDLPADDVRTLAVEVRDGLPTIIVNGKPSAAPLKGSAEYLQEALNPGGRRLPGNPARARTVRMTEFEDPTLGDLSGVDCVFLCDVPTLSQAQVARLDAHLKRGGGLVIGLGPSAAANLDLYNRLLYDEGNGLLPGKLLGVRSTTGPDDPGFRLAAAEDAYRRPPLSAFRADNARAGLTTVPFRKYVQIDAPADGRARRILSFVPAEPVAVAGAAAPEPPVKVEKPDAAVVEWPRYRGRVVVYTSTFNNDWTDWPVLPSYLPFAHEVLRFAAANPDRHTLRVGEAIEEFLPVNAVGLTATVTSPDGTAANVPVVAGDEAGVIRFSDTPLSGLYRVTAGGRRDRVFAVNVPETTPGGGSESDLRRIDSNELRALGAVRVVTDPTDAAGDAGGDVLVTMTPVPHGPTLARWLLTAALGVLVLELWLAWRVGPSRSSFAGRSTGNPPEKRTWARPAIAVAALLPLAAVAVILAVLAHNDITGHPLGFLPESWRSGVERVLGVPPAGPGEGTRWRLETSLVYMKSARTDYRVLTGVTAAACLGVAALYWLERRGAGSRGRVILPALLRVAAVLLIAAAFLPQVRLAFDREGWPDVAILLDTSASMATVDDLQDPAVRAKAEELTRAAGLGQVDRLRLAKLLVARPDGDLITRLLTERRVKVHVYSIADQAKLVAELNDPGDAAAGRQEVEKLVADGEASRLGDCVEAVLKAFRGGSLAAVIAYTDGVTTAGDDLPKAGREAARVGVPLYLIGVGDAREPPDLVLSDLQAADVVLKGDVLEFEAQLTAHGPPAPKDVPVVLYERTGDRLVERARTVVRTGPPGKPVPVRLSTIPNEPGEKTYIIDVPVQGNEAEAGNNRIERVVLVTESRRLRVLYVEGYPRYEFRFVKVLLERETDAVAGNKSIDLRTLLLDASAGYAEQDRSAVREFPTKTELFEYDVVILGDIDPAQLPRSTQTFQDLAEFVKVRGGGLLFVAGEQASPQKLFNTPLADLLPVVPGDGPKEAPKAASLTQSADGYQFKLTPFGLTHPLFRFSRDAAENARVWAGLRPMLWAAGGYKPKQSAEVLAIHPTRAGANSGEPHPLVLQQFVGAGRVIFFGFDETWRWRWRGEDRFNQFWNQAVRVLARNRVSRPELRTDKQTAYRRDEPIRITVRFPDDAPPPPPETAVKVAIERTPLRKSDAPAAASPAGTVDAQTVQLAKVEGTRATYQTLVTRTPEGEYKFLLTDPAAAGTYPRAEAKVLPPPGERERLEMNRADLQRAATESRGKFYTLADADKVVDDLPDVARVPLNQPLPPLSLWNTEAAFILLLVLLGCEWIIRRGERLL</sequence>
<dbReference type="Pfam" id="PF07584">
    <property type="entry name" value="BatA"/>
    <property type="match status" value="1"/>
</dbReference>
<dbReference type="Pfam" id="PF00092">
    <property type="entry name" value="VWA"/>
    <property type="match status" value="1"/>
</dbReference>
<dbReference type="PROSITE" id="PS50234">
    <property type="entry name" value="VWFA"/>
    <property type="match status" value="1"/>
</dbReference>
<dbReference type="SUPFAM" id="SSF53300">
    <property type="entry name" value="vWA-like"/>
    <property type="match status" value="2"/>
</dbReference>
<accession>A0A225CYK1</accession>
<dbReference type="InterPro" id="IPR024163">
    <property type="entry name" value="Aerotolerance_reg_N"/>
</dbReference>
<dbReference type="PANTHER" id="PTHR37947">
    <property type="entry name" value="BLL2462 PROTEIN"/>
    <property type="match status" value="1"/>
</dbReference>
<dbReference type="SMART" id="SM00327">
    <property type="entry name" value="VWA"/>
    <property type="match status" value="2"/>
</dbReference>
<dbReference type="Proteomes" id="UP000214646">
    <property type="component" value="Unassembled WGS sequence"/>
</dbReference>
<feature type="transmembrane region" description="Helical" evidence="1">
    <location>
        <begin position="775"/>
        <end position="797"/>
    </location>
</feature>
<feature type="transmembrane region" description="Helical" evidence="1">
    <location>
        <begin position="895"/>
        <end position="914"/>
    </location>
</feature>
<dbReference type="SUPFAM" id="SSF52317">
    <property type="entry name" value="Class I glutamine amidotransferase-like"/>
    <property type="match status" value="2"/>
</dbReference>
<dbReference type="InterPro" id="IPR002035">
    <property type="entry name" value="VWF_A"/>
</dbReference>
<keyword evidence="4" id="KW-1185">Reference proteome</keyword>
<keyword evidence="1" id="KW-0812">Transmembrane</keyword>
<organism evidence="3 4">
    <name type="scientific">Fimbriiglobus ruber</name>
    <dbReference type="NCBI Taxonomy" id="1908690"/>
    <lineage>
        <taxon>Bacteria</taxon>
        <taxon>Pseudomonadati</taxon>
        <taxon>Planctomycetota</taxon>
        <taxon>Planctomycetia</taxon>
        <taxon>Gemmatales</taxon>
        <taxon>Gemmataceae</taxon>
        <taxon>Fimbriiglobus</taxon>
    </lineage>
</organism>
<comment type="caution">
    <text evidence="3">The sequence shown here is derived from an EMBL/GenBank/DDBJ whole genome shotgun (WGS) entry which is preliminary data.</text>
</comment>
<feature type="transmembrane region" description="Helical" evidence="1">
    <location>
        <begin position="76"/>
        <end position="100"/>
    </location>
</feature>
<dbReference type="NCBIfam" id="TIGR02226">
    <property type="entry name" value="two_anch"/>
    <property type="match status" value="1"/>
</dbReference>
<evidence type="ECO:0000313" key="4">
    <source>
        <dbReference type="Proteomes" id="UP000214646"/>
    </source>
</evidence>
<feature type="domain" description="VWFA" evidence="2">
    <location>
        <begin position="959"/>
        <end position="1133"/>
    </location>
</feature>
<feature type="transmembrane region" description="Helical" evidence="1">
    <location>
        <begin position="20"/>
        <end position="43"/>
    </location>
</feature>
<dbReference type="InterPro" id="IPR011933">
    <property type="entry name" value="Double_TM_dom"/>
</dbReference>
<evidence type="ECO:0000259" key="2">
    <source>
        <dbReference type="PROSITE" id="PS50234"/>
    </source>
</evidence>
<dbReference type="InterPro" id="IPR036465">
    <property type="entry name" value="vWFA_dom_sf"/>
</dbReference>